<dbReference type="GO" id="GO:0003700">
    <property type="term" value="F:DNA-binding transcription factor activity"/>
    <property type="evidence" value="ECO:0007669"/>
    <property type="project" value="InterPro"/>
</dbReference>
<dbReference type="SMART" id="SM00422">
    <property type="entry name" value="HTH_MERR"/>
    <property type="match status" value="1"/>
</dbReference>
<keyword evidence="3" id="KW-0238">DNA-binding</keyword>
<feature type="domain" description="HTH merR-type" evidence="6">
    <location>
        <begin position="1"/>
        <end position="71"/>
    </location>
</feature>
<accession>A0A9D1XLB1</accession>
<evidence type="ECO:0000313" key="8">
    <source>
        <dbReference type="Proteomes" id="UP000886724"/>
    </source>
</evidence>
<dbReference type="AlphaFoldDB" id="A0A9D1XLB1"/>
<evidence type="ECO:0000259" key="6">
    <source>
        <dbReference type="PROSITE" id="PS50937"/>
    </source>
</evidence>
<dbReference type="Pfam" id="PF13411">
    <property type="entry name" value="MerR_1"/>
    <property type="match status" value="1"/>
</dbReference>
<sequence>MIQYSISEVAKKLNIPVSTIRYYEKLGMLPPITRHSGIRVFSEQDLCVLKNILTLKQMRMPLKDIKYFCYLFSCGDNTLAKRNELIEKQRQSLLNEIEDLKRALSFLEHENCYFNISQNDSYLKVGK</sequence>
<evidence type="ECO:0000256" key="3">
    <source>
        <dbReference type="ARBA" id="ARBA00023125"/>
    </source>
</evidence>
<feature type="coiled-coil region" evidence="5">
    <location>
        <begin position="83"/>
        <end position="110"/>
    </location>
</feature>
<dbReference type="GO" id="GO:0003677">
    <property type="term" value="F:DNA binding"/>
    <property type="evidence" value="ECO:0007669"/>
    <property type="project" value="UniProtKB-KW"/>
</dbReference>
<evidence type="ECO:0000256" key="1">
    <source>
        <dbReference type="ARBA" id="ARBA00022491"/>
    </source>
</evidence>
<name>A0A9D1XLB1_9FIRM</name>
<keyword evidence="2" id="KW-0805">Transcription regulation</keyword>
<dbReference type="InterPro" id="IPR009061">
    <property type="entry name" value="DNA-bd_dom_put_sf"/>
</dbReference>
<dbReference type="PANTHER" id="PTHR30204:SF69">
    <property type="entry name" value="MERR-FAMILY TRANSCRIPTIONAL REGULATOR"/>
    <property type="match status" value="1"/>
</dbReference>
<proteinExistence type="predicted"/>
<dbReference type="InterPro" id="IPR000551">
    <property type="entry name" value="MerR-type_HTH_dom"/>
</dbReference>
<keyword evidence="1" id="KW-0678">Repressor</keyword>
<evidence type="ECO:0000313" key="7">
    <source>
        <dbReference type="EMBL" id="HIX81623.1"/>
    </source>
</evidence>
<comment type="caution">
    <text evidence="7">The sequence shown here is derived from an EMBL/GenBank/DDBJ whole genome shotgun (WGS) entry which is preliminary data.</text>
</comment>
<keyword evidence="5" id="KW-0175">Coiled coil</keyword>
<dbReference type="PANTHER" id="PTHR30204">
    <property type="entry name" value="REDOX-CYCLING DRUG-SENSING TRANSCRIPTIONAL ACTIVATOR SOXR"/>
    <property type="match status" value="1"/>
</dbReference>
<protein>
    <submittedName>
        <fullName evidence="7">MerR family transcriptional regulator</fullName>
    </submittedName>
</protein>
<dbReference type="Proteomes" id="UP000886724">
    <property type="component" value="Unassembled WGS sequence"/>
</dbReference>
<dbReference type="PROSITE" id="PS50937">
    <property type="entry name" value="HTH_MERR_2"/>
    <property type="match status" value="1"/>
</dbReference>
<evidence type="ECO:0000256" key="2">
    <source>
        <dbReference type="ARBA" id="ARBA00023015"/>
    </source>
</evidence>
<reference evidence="7" key="2">
    <citation type="submission" date="2021-04" db="EMBL/GenBank/DDBJ databases">
        <authorList>
            <person name="Gilroy R."/>
        </authorList>
    </citation>
    <scope>NUCLEOTIDE SEQUENCE</scope>
    <source>
        <strain evidence="7">ChiGjej1B1-14440</strain>
    </source>
</reference>
<gene>
    <name evidence="7" type="ORF">H9980_06595</name>
</gene>
<dbReference type="CDD" id="cd01109">
    <property type="entry name" value="HTH_YyaN"/>
    <property type="match status" value="1"/>
</dbReference>
<dbReference type="SUPFAM" id="SSF46955">
    <property type="entry name" value="Putative DNA-binding domain"/>
    <property type="match status" value="1"/>
</dbReference>
<reference evidence="7" key="1">
    <citation type="journal article" date="2021" name="PeerJ">
        <title>Extensive microbial diversity within the chicken gut microbiome revealed by metagenomics and culture.</title>
        <authorList>
            <person name="Gilroy R."/>
            <person name="Ravi A."/>
            <person name="Getino M."/>
            <person name="Pursley I."/>
            <person name="Horton D.L."/>
            <person name="Alikhan N.F."/>
            <person name="Baker D."/>
            <person name="Gharbi K."/>
            <person name="Hall N."/>
            <person name="Watson M."/>
            <person name="Adriaenssens E.M."/>
            <person name="Foster-Nyarko E."/>
            <person name="Jarju S."/>
            <person name="Secka A."/>
            <person name="Antonio M."/>
            <person name="Oren A."/>
            <person name="Chaudhuri R.R."/>
            <person name="La Ragione R."/>
            <person name="Hildebrand F."/>
            <person name="Pallen M.J."/>
        </authorList>
    </citation>
    <scope>NUCLEOTIDE SEQUENCE</scope>
    <source>
        <strain evidence="7">ChiGjej1B1-14440</strain>
    </source>
</reference>
<dbReference type="EMBL" id="DXET01000142">
    <property type="protein sequence ID" value="HIX81623.1"/>
    <property type="molecule type" value="Genomic_DNA"/>
</dbReference>
<dbReference type="Gene3D" id="1.10.1660.10">
    <property type="match status" value="1"/>
</dbReference>
<organism evidence="7 8">
    <name type="scientific">Candidatus Erysipelatoclostridium merdavium</name>
    <dbReference type="NCBI Taxonomy" id="2838566"/>
    <lineage>
        <taxon>Bacteria</taxon>
        <taxon>Bacillati</taxon>
        <taxon>Bacillota</taxon>
        <taxon>Erysipelotrichia</taxon>
        <taxon>Erysipelotrichales</taxon>
        <taxon>Erysipelotrichales incertae sedis</taxon>
    </lineage>
</organism>
<evidence type="ECO:0000256" key="5">
    <source>
        <dbReference type="SAM" id="Coils"/>
    </source>
</evidence>
<keyword evidence="4" id="KW-0804">Transcription</keyword>
<dbReference type="InterPro" id="IPR047057">
    <property type="entry name" value="MerR_fam"/>
</dbReference>
<evidence type="ECO:0000256" key="4">
    <source>
        <dbReference type="ARBA" id="ARBA00023163"/>
    </source>
</evidence>